<dbReference type="Proteomes" id="UP001055439">
    <property type="component" value="Chromosome 8"/>
</dbReference>
<dbReference type="Pfam" id="PF00271">
    <property type="entry name" value="Helicase_C"/>
    <property type="match status" value="1"/>
</dbReference>
<dbReference type="PANTHER" id="PTHR47958">
    <property type="entry name" value="ATP-DEPENDENT RNA HELICASE DBP3"/>
    <property type="match status" value="1"/>
</dbReference>
<proteinExistence type="predicted"/>
<dbReference type="GO" id="GO:0004386">
    <property type="term" value="F:helicase activity"/>
    <property type="evidence" value="ECO:0007669"/>
    <property type="project" value="UniProtKB-KW"/>
</dbReference>
<protein>
    <submittedName>
        <fullName evidence="3">DEAD-box ATP-dependent RNA helicase</fullName>
    </submittedName>
</protein>
<evidence type="ECO:0000259" key="2">
    <source>
        <dbReference type="Pfam" id="PF00271"/>
    </source>
</evidence>
<dbReference type="SUPFAM" id="SSF52540">
    <property type="entry name" value="P-loop containing nucleoside triphosphate hydrolases"/>
    <property type="match status" value="1"/>
</dbReference>
<dbReference type="AlphaFoldDB" id="A0A9E7H3S0"/>
<evidence type="ECO:0000313" key="3">
    <source>
        <dbReference type="EMBL" id="URE23139.1"/>
    </source>
</evidence>
<keyword evidence="3" id="KW-0347">Helicase</keyword>
<reference evidence="3" key="1">
    <citation type="submission" date="2022-05" db="EMBL/GenBank/DDBJ databases">
        <title>The Musa troglodytarum L. genome provides insights into the mechanism of non-climacteric behaviour and enrichment of carotenoids.</title>
        <authorList>
            <person name="Wang J."/>
        </authorList>
    </citation>
    <scope>NUCLEOTIDE SEQUENCE</scope>
    <source>
        <tissue evidence="3">Leaf</tissue>
    </source>
</reference>
<evidence type="ECO:0000313" key="4">
    <source>
        <dbReference type="Proteomes" id="UP001055439"/>
    </source>
</evidence>
<sequence>MDTSLAHPPPAASSIAVADPDNVADAKTCLLVKASQMKHKPPEISPVKRLSDRRTELVMVITYTRPIYSQGGSHRMPSRHANVVRYQVCYPPIKNFKNLGDICLPEAIPKKLKEKGLAQPTPIHLQGLPAIHGLGKMWRCRTRYLPFDEADRLVDLGFEDVIHDLLFSATMPKKRDKTLQKSALMKPVTINVGRAGAASFDVIQEAGYAKQEAEIECLRKTPHQLLWFMVAKTRKKESRTTLHPFKFGKKDVLIPTDVASEGLDFRDINHVVKMICLLKLRIIFIVLSNRVVCLLIYV</sequence>
<dbReference type="InterPro" id="IPR027417">
    <property type="entry name" value="P-loop_NTPase"/>
</dbReference>
<dbReference type="InterPro" id="IPR001650">
    <property type="entry name" value="Helicase_C-like"/>
</dbReference>
<dbReference type="OrthoDB" id="10595364at2759"/>
<keyword evidence="4" id="KW-1185">Reference proteome</keyword>
<feature type="domain" description="Helicase C-terminal" evidence="2">
    <location>
        <begin position="231"/>
        <end position="273"/>
    </location>
</feature>
<name>A0A9E7H3S0_9LILI</name>
<accession>A0A9E7H3S0</accession>
<dbReference type="Gene3D" id="3.40.50.300">
    <property type="entry name" value="P-loop containing nucleotide triphosphate hydrolases"/>
    <property type="match status" value="2"/>
</dbReference>
<keyword evidence="3" id="KW-0378">Hydrolase</keyword>
<gene>
    <name evidence="3" type="ORF">MUK42_36882</name>
</gene>
<dbReference type="EMBL" id="CP097510">
    <property type="protein sequence ID" value="URE23139.1"/>
    <property type="molecule type" value="Genomic_DNA"/>
</dbReference>
<dbReference type="GO" id="GO:0003723">
    <property type="term" value="F:RNA binding"/>
    <property type="evidence" value="ECO:0007669"/>
    <property type="project" value="UniProtKB-KW"/>
</dbReference>
<keyword evidence="3" id="KW-0067">ATP-binding</keyword>
<evidence type="ECO:0000256" key="1">
    <source>
        <dbReference type="ARBA" id="ARBA00022884"/>
    </source>
</evidence>
<keyword evidence="3" id="KW-0547">Nucleotide-binding</keyword>
<organism evidence="3 4">
    <name type="scientific">Musa troglodytarum</name>
    <name type="common">fe'i banana</name>
    <dbReference type="NCBI Taxonomy" id="320322"/>
    <lineage>
        <taxon>Eukaryota</taxon>
        <taxon>Viridiplantae</taxon>
        <taxon>Streptophyta</taxon>
        <taxon>Embryophyta</taxon>
        <taxon>Tracheophyta</taxon>
        <taxon>Spermatophyta</taxon>
        <taxon>Magnoliopsida</taxon>
        <taxon>Liliopsida</taxon>
        <taxon>Zingiberales</taxon>
        <taxon>Musaceae</taxon>
        <taxon>Musa</taxon>
    </lineage>
</organism>
<keyword evidence="1" id="KW-0694">RNA-binding</keyword>